<organism evidence="1 2">
    <name type="scientific">Sphingobacterium olei</name>
    <dbReference type="NCBI Taxonomy" id="2571155"/>
    <lineage>
        <taxon>Bacteria</taxon>
        <taxon>Pseudomonadati</taxon>
        <taxon>Bacteroidota</taxon>
        <taxon>Sphingobacteriia</taxon>
        <taxon>Sphingobacteriales</taxon>
        <taxon>Sphingobacteriaceae</taxon>
        <taxon>Sphingobacterium</taxon>
    </lineage>
</organism>
<dbReference type="OrthoDB" id="789400at2"/>
<evidence type="ECO:0000313" key="1">
    <source>
        <dbReference type="EMBL" id="TJZ60452.1"/>
    </source>
</evidence>
<dbReference type="InterPro" id="IPR008969">
    <property type="entry name" value="CarboxyPept-like_regulatory"/>
</dbReference>
<accession>A0A4U0P1S2</accession>
<comment type="caution">
    <text evidence="1">The sequence shown here is derived from an EMBL/GenBank/DDBJ whole genome shotgun (WGS) entry which is preliminary data.</text>
</comment>
<protein>
    <recommendedName>
        <fullName evidence="3">Carboxypeptidase-like regulatory domain-containing protein</fullName>
    </recommendedName>
</protein>
<name>A0A4U0P1S2_9SPHI</name>
<keyword evidence="2" id="KW-1185">Reference proteome</keyword>
<dbReference type="SUPFAM" id="SSF49464">
    <property type="entry name" value="Carboxypeptidase regulatory domain-like"/>
    <property type="match status" value="1"/>
</dbReference>
<reference evidence="1 2" key="1">
    <citation type="submission" date="2019-04" db="EMBL/GenBank/DDBJ databases">
        <title>Sphingobacterium olei sp. nov., isolated from oil-contaminated soil.</title>
        <authorList>
            <person name="Liu B."/>
        </authorList>
    </citation>
    <scope>NUCLEOTIDE SEQUENCE [LARGE SCALE GENOMIC DNA]</scope>
    <source>
        <strain evidence="1 2">HAL-9</strain>
    </source>
</reference>
<evidence type="ECO:0000313" key="2">
    <source>
        <dbReference type="Proteomes" id="UP000306808"/>
    </source>
</evidence>
<dbReference type="Proteomes" id="UP000306808">
    <property type="component" value="Unassembled WGS sequence"/>
</dbReference>
<dbReference type="EMBL" id="SUME01000004">
    <property type="protein sequence ID" value="TJZ60452.1"/>
    <property type="molecule type" value="Genomic_DNA"/>
</dbReference>
<sequence length="253" mass="28674">MLKQIIKTICCLFVLLLALMEGRAQQIEMPSLSGLVLDKDNGSRIEDVNIVNLRTKKRTTTSSYGVFYIEASVGDSLSLTKTGYGSIKTIIYTMEDLLLEMQSGIHLETVVVSRKSREQEMGDILRDYEKKGIYNGGKNKVGTYVSSPATALYNLFGREAKNMKRFEKFMDREVDEIQVDRIFSKAKIAEITGLSGDDLQNFMDLYRPSLSMAQAWGQYDLLDYVNRSLKSWNEQGRPASQKLPKLNIPPQSR</sequence>
<gene>
    <name evidence="1" type="ORF">FAZ15_10640</name>
</gene>
<dbReference type="AlphaFoldDB" id="A0A4U0P1S2"/>
<dbReference type="RefSeq" id="WP_136901300.1">
    <property type="nucleotide sequence ID" value="NZ_SUME01000004.1"/>
</dbReference>
<evidence type="ECO:0008006" key="3">
    <source>
        <dbReference type="Google" id="ProtNLM"/>
    </source>
</evidence>
<proteinExistence type="predicted"/>